<sequence length="110" mass="12575">MLGRKERDQLELYMCGSLRDLVPDDHVLVKVDRVLDLSWLHEEVAELYAAGFGRPGIDPEVAVRLMLAGFLLGIVHDRRLMREAQVNIAIRWFIGFGLHEVLPDHSSLTR</sequence>
<dbReference type="RefSeq" id="WP_192925729.1">
    <property type="nucleotide sequence ID" value="NZ_WISP01000227.1"/>
</dbReference>
<dbReference type="InterPro" id="IPR008490">
    <property type="entry name" value="Transposase_InsH_N"/>
</dbReference>
<gene>
    <name evidence="2" type="ORF">GHK45_35220</name>
</gene>
<feature type="non-terminal residue" evidence="2">
    <location>
        <position position="110"/>
    </location>
</feature>
<evidence type="ECO:0000259" key="1">
    <source>
        <dbReference type="Pfam" id="PF05598"/>
    </source>
</evidence>
<dbReference type="AlphaFoldDB" id="A0A6A8A3V6"/>
<reference evidence="2" key="1">
    <citation type="journal article" date="2013" name="Genome Biol.">
        <title>Comparative genomics of the core and accessory genomes of 48 Sinorhizobium strains comprising five genospecies.</title>
        <authorList>
            <person name="Sugawara M."/>
            <person name="Epstein B."/>
            <person name="Badgley B.D."/>
            <person name="Unno T."/>
            <person name="Xu L."/>
            <person name="Reese J."/>
            <person name="Gyaneshwar P."/>
            <person name="Denny R."/>
            <person name="Mudge J."/>
            <person name="Bharti A.K."/>
            <person name="Farmer A.D."/>
            <person name="May G.D."/>
            <person name="Woodward J.E."/>
            <person name="Medigue C."/>
            <person name="Vallenet D."/>
            <person name="Lajus A."/>
            <person name="Rouy Z."/>
            <person name="Martinez-Vaz B."/>
            <person name="Tiffin P."/>
            <person name="Young N.D."/>
            <person name="Sadowsky M.J."/>
        </authorList>
    </citation>
    <scope>NUCLEOTIDE SEQUENCE</scope>
    <source>
        <strain evidence="2">M30</strain>
    </source>
</reference>
<organism evidence="2">
    <name type="scientific">Rhizobium meliloti</name>
    <name type="common">Ensifer meliloti</name>
    <name type="synonym">Sinorhizobium meliloti</name>
    <dbReference type="NCBI Taxonomy" id="382"/>
    <lineage>
        <taxon>Bacteria</taxon>
        <taxon>Pseudomonadati</taxon>
        <taxon>Pseudomonadota</taxon>
        <taxon>Alphaproteobacteria</taxon>
        <taxon>Hyphomicrobiales</taxon>
        <taxon>Rhizobiaceae</taxon>
        <taxon>Sinorhizobium/Ensifer group</taxon>
        <taxon>Sinorhizobium</taxon>
    </lineage>
</organism>
<evidence type="ECO:0000313" key="2">
    <source>
        <dbReference type="EMBL" id="MQW08788.1"/>
    </source>
</evidence>
<comment type="caution">
    <text evidence="2">The sequence shown here is derived from an EMBL/GenBank/DDBJ whole genome shotgun (WGS) entry which is preliminary data.</text>
</comment>
<feature type="domain" description="Transposase InsH N-terminal" evidence="1">
    <location>
        <begin position="17"/>
        <end position="110"/>
    </location>
</feature>
<protein>
    <submittedName>
        <fullName evidence="2">IS5/IS1182 family transposase</fullName>
    </submittedName>
</protein>
<name>A0A6A8A3V6_RHIML</name>
<dbReference type="Pfam" id="PF05598">
    <property type="entry name" value="DUF772"/>
    <property type="match status" value="1"/>
</dbReference>
<dbReference type="EMBL" id="WISP01000227">
    <property type="protein sequence ID" value="MQW08788.1"/>
    <property type="molecule type" value="Genomic_DNA"/>
</dbReference>
<accession>A0A6A8A3V6</accession>
<proteinExistence type="predicted"/>